<dbReference type="Pfam" id="PF08282">
    <property type="entry name" value="Hydrolase_3"/>
    <property type="match status" value="1"/>
</dbReference>
<evidence type="ECO:0000256" key="13">
    <source>
        <dbReference type="ARBA" id="ARBA00022989"/>
    </source>
</evidence>
<dbReference type="FunFam" id="3.40.1110.10:FF:000021">
    <property type="entry name" value="calcium-transporting ATPase, endoplasmic reticulum-type"/>
    <property type="match status" value="1"/>
</dbReference>
<dbReference type="GO" id="GO:0005388">
    <property type="term" value="F:P-type calcium transporter activity"/>
    <property type="evidence" value="ECO:0007669"/>
    <property type="project" value="UniProtKB-EC"/>
</dbReference>
<keyword evidence="7" id="KW-0479">Metal-binding</keyword>
<dbReference type="InterPro" id="IPR023214">
    <property type="entry name" value="HAD_sf"/>
</dbReference>
<gene>
    <name evidence="18" type="ORF">BN9_027670</name>
</gene>
<dbReference type="InterPro" id="IPR001757">
    <property type="entry name" value="P_typ_ATPase"/>
</dbReference>
<evidence type="ECO:0000313" key="19">
    <source>
        <dbReference type="Proteomes" id="UP000053237"/>
    </source>
</evidence>
<keyword evidence="4" id="KW-0813">Transport</keyword>
<keyword evidence="9" id="KW-0106">Calcium</keyword>
<dbReference type="SFLD" id="SFLDG00002">
    <property type="entry name" value="C1.7:_P-type_atpase_like"/>
    <property type="match status" value="1"/>
</dbReference>
<name>A0A024G622_9STRA</name>
<keyword evidence="10" id="KW-0067">ATP-binding</keyword>
<dbReference type="SUPFAM" id="SSF81665">
    <property type="entry name" value="Calcium ATPase, transmembrane domain M"/>
    <property type="match status" value="1"/>
</dbReference>
<feature type="transmembrane region" description="Helical" evidence="16">
    <location>
        <begin position="856"/>
        <end position="878"/>
    </location>
</feature>
<organism evidence="18 19">
    <name type="scientific">Albugo candida</name>
    <dbReference type="NCBI Taxonomy" id="65357"/>
    <lineage>
        <taxon>Eukaryota</taxon>
        <taxon>Sar</taxon>
        <taxon>Stramenopiles</taxon>
        <taxon>Oomycota</taxon>
        <taxon>Peronosporomycetes</taxon>
        <taxon>Albuginales</taxon>
        <taxon>Albuginaceae</taxon>
        <taxon>Albugo</taxon>
    </lineage>
</organism>
<dbReference type="Gene3D" id="3.40.50.1000">
    <property type="entry name" value="HAD superfamily/HAD-like"/>
    <property type="match status" value="1"/>
</dbReference>
<sequence length="1046" mass="114506">MRYEVARTADVLTHFNVKESNGLSTDQVNEQRTTFGWNELAKEEKTSLWKLVLEQFDDALVKILLGAAAVSFLLAYFDHSGDADAASEGVSAYVEPIVILTILVLNAIVGVWQESNAEAALEALKELQPENARVLRDGRMQTIPTRELVPGDIVEIRVGDKVPADCRLVSMTTTAIRVEQAQMTGESTSVNKVMDQLPENTENVIQAKTNMLYATTTVVNGIGRGVVTATGMSTEIGKIQQSVQEAASEEEATPLKKKLDAFGELLSKVIGVICLVVWMINYRNFFDPAHGTVLKGCIYYFKIAVALAVAAIPEGLPAVITTCLALGTRKMAKRNAIVRKLPSVETLGCTTVICSDKTGTLTTNEMSCITVSHFGTNESDLVTYDVEGHTYAPIGKLTGADPQKYSTMTWIASICALCNESSIELRDGKYVRVGEPTEAALKVLVEKIGFPQNSVKQKEFIALRESSPQEAVQFCNEFWQKQYPKLAVLEFSRDRKSMSVLCANKASESVLSGGKHKNVLFVKGAPESILQRCTHVQLGDGSVRPLTLSARESILQQVSSLASKSLRCIGLAKKENLGSALDSFDGDRHHPAHKQLESTDNFSEIESELTFVGLASMLDPPRPEVRPMIQVCHTAGIRVIVITGDNKLTAESICRKIGIFTDEEDLTTKSFTGGEFFALSLEKQVQYLMQGNGGLVFSRTEPKHKQTLVKMLKEQGEVTAMTGDGVNDAPALKQADIGIAMGITGTEVAKEAADMILADDNFATIVAAVEEGRAIYSNMQAFIRYLISSNIGEVAAIFFTAVLGLPEGLIPVQLLWVNLVTDGPPATALGFNPPDADIMRRPPRRTDDVLINGWVFFRYMVVGIYVGFACVGAFAYWYMFYEASGDGHTLVTFDQLVNWNKCSTWDNFTVNNFDGFDFSKDPCSYFTVGKRSASTLSLSVLVAIEMLNALNALSEDGSLISLPPWSNPYLLLAILVSFALHFVILYVDILAETFSVTPLDLNEWLVVMAFSFPVILIDEVLKFIGQRIHAREFRARLNGAGKDKSA</sequence>
<dbReference type="SUPFAM" id="SSF81660">
    <property type="entry name" value="Metal cation-transporting ATPase, ATP-binding domain N"/>
    <property type="match status" value="1"/>
</dbReference>
<dbReference type="GO" id="GO:0016887">
    <property type="term" value="F:ATP hydrolysis activity"/>
    <property type="evidence" value="ECO:0007669"/>
    <property type="project" value="InterPro"/>
</dbReference>
<dbReference type="InterPro" id="IPR059000">
    <property type="entry name" value="ATPase_P-type_domA"/>
</dbReference>
<dbReference type="FunFam" id="3.40.50.1000:FF:000028">
    <property type="entry name" value="Calcium-transporting P-type ATPase, putative"/>
    <property type="match status" value="1"/>
</dbReference>
<feature type="transmembrane region" description="Helical" evidence="16">
    <location>
        <begin position="59"/>
        <end position="77"/>
    </location>
</feature>
<dbReference type="NCBIfam" id="TIGR01494">
    <property type="entry name" value="ATPase_P-type"/>
    <property type="match status" value="3"/>
</dbReference>
<evidence type="ECO:0000256" key="4">
    <source>
        <dbReference type="ARBA" id="ARBA00022448"/>
    </source>
</evidence>
<accession>A0A024G622</accession>
<feature type="transmembrane region" description="Helical" evidence="16">
    <location>
        <begin position="303"/>
        <end position="326"/>
    </location>
</feature>
<keyword evidence="11" id="KW-0460">Magnesium</keyword>
<dbReference type="AlphaFoldDB" id="A0A024G622"/>
<keyword evidence="12" id="KW-1278">Translocase</keyword>
<evidence type="ECO:0000256" key="3">
    <source>
        <dbReference type="ARBA" id="ARBA00012790"/>
    </source>
</evidence>
<dbReference type="SFLD" id="SFLDF00027">
    <property type="entry name" value="p-type_atpase"/>
    <property type="match status" value="1"/>
</dbReference>
<dbReference type="SUPFAM" id="SSF56784">
    <property type="entry name" value="HAD-like"/>
    <property type="match status" value="1"/>
</dbReference>
<feature type="domain" description="Cation-transporting P-type ATPase N-terminal" evidence="17">
    <location>
        <begin position="3"/>
        <end position="76"/>
    </location>
</feature>
<dbReference type="InterPro" id="IPR023298">
    <property type="entry name" value="ATPase_P-typ_TM_dom_sf"/>
</dbReference>
<evidence type="ECO:0000256" key="14">
    <source>
        <dbReference type="ARBA" id="ARBA00023065"/>
    </source>
</evidence>
<dbReference type="Pfam" id="PF00689">
    <property type="entry name" value="Cation_ATPase_C"/>
    <property type="match status" value="1"/>
</dbReference>
<dbReference type="OrthoDB" id="3352408at2759"/>
<evidence type="ECO:0000256" key="15">
    <source>
        <dbReference type="ARBA" id="ARBA00023136"/>
    </source>
</evidence>
<feature type="transmembrane region" description="Helical" evidence="16">
    <location>
        <begin position="265"/>
        <end position="283"/>
    </location>
</feature>
<evidence type="ECO:0000256" key="6">
    <source>
        <dbReference type="ARBA" id="ARBA00022692"/>
    </source>
</evidence>
<evidence type="ECO:0000256" key="11">
    <source>
        <dbReference type="ARBA" id="ARBA00022842"/>
    </source>
</evidence>
<evidence type="ECO:0000256" key="5">
    <source>
        <dbReference type="ARBA" id="ARBA00022568"/>
    </source>
</evidence>
<dbReference type="Pfam" id="PF00690">
    <property type="entry name" value="Cation_ATPase_N"/>
    <property type="match status" value="1"/>
</dbReference>
<dbReference type="PRINTS" id="PR00119">
    <property type="entry name" value="CATATPASE"/>
</dbReference>
<comment type="subcellular location">
    <subcellularLocation>
        <location evidence="1">Membrane</location>
        <topology evidence="1">Multi-pass membrane protein</topology>
    </subcellularLocation>
</comment>
<evidence type="ECO:0000256" key="1">
    <source>
        <dbReference type="ARBA" id="ARBA00004141"/>
    </source>
</evidence>
<evidence type="ECO:0000256" key="16">
    <source>
        <dbReference type="SAM" id="Phobius"/>
    </source>
</evidence>
<dbReference type="InParanoid" id="A0A024G622"/>
<dbReference type="InterPro" id="IPR036412">
    <property type="entry name" value="HAD-like_sf"/>
</dbReference>
<feature type="transmembrane region" description="Helical" evidence="16">
    <location>
        <begin position="92"/>
        <end position="112"/>
    </location>
</feature>
<dbReference type="GO" id="GO:0046872">
    <property type="term" value="F:metal ion binding"/>
    <property type="evidence" value="ECO:0007669"/>
    <property type="project" value="UniProtKB-KW"/>
</dbReference>
<dbReference type="Pfam" id="PF00122">
    <property type="entry name" value="E1-E2_ATPase"/>
    <property type="match status" value="1"/>
</dbReference>
<evidence type="ECO:0000259" key="17">
    <source>
        <dbReference type="SMART" id="SM00831"/>
    </source>
</evidence>
<dbReference type="FunFam" id="1.20.1110.10:FF:000027">
    <property type="entry name" value="Calcium-transporting ATPase, putative"/>
    <property type="match status" value="1"/>
</dbReference>
<dbReference type="GO" id="GO:0016020">
    <property type="term" value="C:membrane"/>
    <property type="evidence" value="ECO:0007669"/>
    <property type="project" value="UniProtKB-SubCell"/>
</dbReference>
<dbReference type="FunCoup" id="A0A024G622">
    <property type="interactions" value="136"/>
</dbReference>
<dbReference type="GO" id="GO:0005524">
    <property type="term" value="F:ATP binding"/>
    <property type="evidence" value="ECO:0007669"/>
    <property type="project" value="UniProtKB-KW"/>
</dbReference>
<keyword evidence="15 16" id="KW-0472">Membrane</keyword>
<evidence type="ECO:0000256" key="10">
    <source>
        <dbReference type="ARBA" id="ARBA00022840"/>
    </source>
</evidence>
<keyword evidence="13 16" id="KW-1133">Transmembrane helix</keyword>
<dbReference type="InterPro" id="IPR044492">
    <property type="entry name" value="P_typ_ATPase_HD_dom"/>
</dbReference>
<dbReference type="Proteomes" id="UP000053237">
    <property type="component" value="Unassembled WGS sequence"/>
</dbReference>
<keyword evidence="8" id="KW-0547">Nucleotide-binding</keyword>
<dbReference type="InterPro" id="IPR018303">
    <property type="entry name" value="ATPase_P-typ_P_site"/>
</dbReference>
<dbReference type="InterPro" id="IPR004014">
    <property type="entry name" value="ATPase_P-typ_cation-transptr_N"/>
</dbReference>
<dbReference type="FunFam" id="2.70.150.10:FF:000014">
    <property type="entry name" value="Calcium-transporting ATPase, putative"/>
    <property type="match status" value="1"/>
</dbReference>
<dbReference type="PROSITE" id="PS00154">
    <property type="entry name" value="ATPASE_E1_E2"/>
    <property type="match status" value="1"/>
</dbReference>
<feature type="transmembrane region" description="Helical" evidence="16">
    <location>
        <begin position="782"/>
        <end position="805"/>
    </location>
</feature>
<feature type="transmembrane region" description="Helical" evidence="16">
    <location>
        <begin position="969"/>
        <end position="989"/>
    </location>
</feature>
<dbReference type="Gene3D" id="1.20.1110.10">
    <property type="entry name" value="Calcium-transporting ATPase, transmembrane domain"/>
    <property type="match status" value="1"/>
</dbReference>
<comment type="caution">
    <text evidence="18">The sequence shown here is derived from an EMBL/GenBank/DDBJ whole genome shotgun (WGS) entry which is preliminary data.</text>
</comment>
<evidence type="ECO:0000256" key="12">
    <source>
        <dbReference type="ARBA" id="ARBA00022967"/>
    </source>
</evidence>
<dbReference type="Pfam" id="PF13246">
    <property type="entry name" value="Cation_ATPase"/>
    <property type="match status" value="1"/>
</dbReference>
<dbReference type="STRING" id="65357.A0A024G622"/>
<evidence type="ECO:0000256" key="8">
    <source>
        <dbReference type="ARBA" id="ARBA00022741"/>
    </source>
</evidence>
<reference evidence="18 19" key="1">
    <citation type="submission" date="2012-05" db="EMBL/GenBank/DDBJ databases">
        <title>Recombination and specialization in a pathogen metapopulation.</title>
        <authorList>
            <person name="Gardiner A."/>
            <person name="Kemen E."/>
            <person name="Schultz-Larsen T."/>
            <person name="MacLean D."/>
            <person name="Van Oosterhout C."/>
            <person name="Jones J.D.G."/>
        </authorList>
    </citation>
    <scope>NUCLEOTIDE SEQUENCE [LARGE SCALE GENOMIC DNA]</scope>
    <source>
        <strain evidence="18 19">Ac Nc2</strain>
    </source>
</reference>
<protein>
    <recommendedName>
        <fullName evidence="3">P-type Ca(2+) transporter</fullName>
        <ecNumber evidence="3">7.2.2.10</ecNumber>
    </recommendedName>
</protein>
<dbReference type="Gene3D" id="3.40.1110.10">
    <property type="entry name" value="Calcium-transporting ATPase, cytoplasmic domain N"/>
    <property type="match status" value="1"/>
</dbReference>
<feature type="transmembrane region" description="Helical" evidence="16">
    <location>
        <begin position="1004"/>
        <end position="1024"/>
    </location>
</feature>
<evidence type="ECO:0000313" key="18">
    <source>
        <dbReference type="EMBL" id="CCI41983.1"/>
    </source>
</evidence>
<evidence type="ECO:0000256" key="2">
    <source>
        <dbReference type="ARBA" id="ARBA00005675"/>
    </source>
</evidence>
<dbReference type="SMART" id="SM00831">
    <property type="entry name" value="Cation_ATPase_N"/>
    <property type="match status" value="1"/>
</dbReference>
<dbReference type="InterPro" id="IPR008250">
    <property type="entry name" value="ATPase_P-typ_transduc_dom_A_sf"/>
</dbReference>
<dbReference type="InterPro" id="IPR006068">
    <property type="entry name" value="ATPase_P-typ_cation-transptr_C"/>
</dbReference>
<dbReference type="SUPFAM" id="SSF81653">
    <property type="entry name" value="Calcium ATPase, transduction domain A"/>
    <property type="match status" value="1"/>
</dbReference>
<dbReference type="InterPro" id="IPR023299">
    <property type="entry name" value="ATPase_P-typ_cyto_dom_N"/>
</dbReference>
<keyword evidence="19" id="KW-1185">Reference proteome</keyword>
<dbReference type="EC" id="7.2.2.10" evidence="3"/>
<dbReference type="SFLD" id="SFLDS00003">
    <property type="entry name" value="Haloacid_Dehalogenase"/>
    <property type="match status" value="1"/>
</dbReference>
<dbReference type="PANTHER" id="PTHR42861">
    <property type="entry name" value="CALCIUM-TRANSPORTING ATPASE"/>
    <property type="match status" value="1"/>
</dbReference>
<proteinExistence type="inferred from homology"/>
<dbReference type="EMBL" id="CAIX01000027">
    <property type="protein sequence ID" value="CCI41983.1"/>
    <property type="molecule type" value="Genomic_DNA"/>
</dbReference>
<dbReference type="FunFam" id="1.20.1110.10:FF:000077">
    <property type="entry name" value="ECA1 (ER-TYPE CA2+-ATPASE 1)"/>
    <property type="match status" value="1"/>
</dbReference>
<evidence type="ECO:0000256" key="7">
    <source>
        <dbReference type="ARBA" id="ARBA00022723"/>
    </source>
</evidence>
<keyword evidence="14" id="KW-0406">Ion transport</keyword>
<keyword evidence="6 16" id="KW-0812">Transmembrane</keyword>
<evidence type="ECO:0000256" key="9">
    <source>
        <dbReference type="ARBA" id="ARBA00022837"/>
    </source>
</evidence>
<keyword evidence="5" id="KW-0109">Calcium transport</keyword>
<comment type="similarity">
    <text evidence="2">Belongs to the cation transport ATPase (P-type) (TC 3.A.3) family. Type IIA subfamily.</text>
</comment>
<dbReference type="Gene3D" id="2.70.150.10">
    <property type="entry name" value="Calcium-transporting ATPase, cytoplasmic transduction domain A"/>
    <property type="match status" value="1"/>
</dbReference>